<organism evidence="1 2">
    <name type="scientific">Diploptera punctata</name>
    <name type="common">Pacific beetle cockroach</name>
    <dbReference type="NCBI Taxonomy" id="6984"/>
    <lineage>
        <taxon>Eukaryota</taxon>
        <taxon>Metazoa</taxon>
        <taxon>Ecdysozoa</taxon>
        <taxon>Arthropoda</taxon>
        <taxon>Hexapoda</taxon>
        <taxon>Insecta</taxon>
        <taxon>Pterygota</taxon>
        <taxon>Neoptera</taxon>
        <taxon>Polyneoptera</taxon>
        <taxon>Dictyoptera</taxon>
        <taxon>Blattodea</taxon>
        <taxon>Blaberoidea</taxon>
        <taxon>Blaberidae</taxon>
        <taxon>Diplopterinae</taxon>
        <taxon>Diploptera</taxon>
    </lineage>
</organism>
<gene>
    <name evidence="1" type="ORF">L9F63_024872</name>
</gene>
<evidence type="ECO:0000313" key="1">
    <source>
        <dbReference type="EMBL" id="KAJ9579023.1"/>
    </source>
</evidence>
<evidence type="ECO:0000313" key="2">
    <source>
        <dbReference type="Proteomes" id="UP001233999"/>
    </source>
</evidence>
<name>A0AAD7ZFL5_DIPPU</name>
<sequence>RKLFPLWRNEKKKVCSVITNNMLTSTVHSVLSKYQLSHYAIICGSTDLHTFIYSVSTLGCSDSSRRVTFPPRVSVAEFVHRHTVNCVKSIATKYLGKFHTTCTSFGQFLLHLL</sequence>
<keyword evidence="2" id="KW-1185">Reference proteome</keyword>
<accession>A0AAD7ZFL5</accession>
<protein>
    <submittedName>
        <fullName evidence="1">Uncharacterized protein</fullName>
    </submittedName>
</protein>
<reference evidence="1" key="2">
    <citation type="submission" date="2023-05" db="EMBL/GenBank/DDBJ databases">
        <authorList>
            <person name="Fouks B."/>
        </authorList>
    </citation>
    <scope>NUCLEOTIDE SEQUENCE</scope>
    <source>
        <strain evidence="1">Stay&amp;Tobe</strain>
        <tissue evidence="1">Testes</tissue>
    </source>
</reference>
<dbReference type="AlphaFoldDB" id="A0AAD7ZFL5"/>
<comment type="caution">
    <text evidence="1">The sequence shown here is derived from an EMBL/GenBank/DDBJ whole genome shotgun (WGS) entry which is preliminary data.</text>
</comment>
<dbReference type="EMBL" id="JASPKZ010008765">
    <property type="protein sequence ID" value="KAJ9579023.1"/>
    <property type="molecule type" value="Genomic_DNA"/>
</dbReference>
<feature type="non-terminal residue" evidence="1">
    <location>
        <position position="113"/>
    </location>
</feature>
<proteinExistence type="predicted"/>
<dbReference type="Proteomes" id="UP001233999">
    <property type="component" value="Unassembled WGS sequence"/>
</dbReference>
<feature type="non-terminal residue" evidence="1">
    <location>
        <position position="1"/>
    </location>
</feature>
<reference evidence="1" key="1">
    <citation type="journal article" date="2023" name="IScience">
        <title>Live-bearing cockroach genome reveals convergent evolutionary mechanisms linked to viviparity in insects and beyond.</title>
        <authorList>
            <person name="Fouks B."/>
            <person name="Harrison M.C."/>
            <person name="Mikhailova A.A."/>
            <person name="Marchal E."/>
            <person name="English S."/>
            <person name="Carruthers M."/>
            <person name="Jennings E.C."/>
            <person name="Chiamaka E.L."/>
            <person name="Frigard R.A."/>
            <person name="Pippel M."/>
            <person name="Attardo G.M."/>
            <person name="Benoit J.B."/>
            <person name="Bornberg-Bauer E."/>
            <person name="Tobe S.S."/>
        </authorList>
    </citation>
    <scope>NUCLEOTIDE SEQUENCE</scope>
    <source>
        <strain evidence="1">Stay&amp;Tobe</strain>
    </source>
</reference>